<keyword evidence="6 9" id="KW-0406">Ion transport</keyword>
<sequence length="421" mass="49534">MFSNRLFDTEVDGILDFVPSVSKLQRSTGDDWVDRMNHLYTVILLIIFAIVVSTGQFVGDPIHCWCPAEFTDAFEAYTESYCWISNTYYIPLSDTIPIDIKTRQERELTYYQWVPLILLFQAFLFKLPNMVWKLLHSGSGINVNKIVHLSEDTMLASPDDRKETVDNLARYMDKWFHTNQQYKHNIVVRVTNNVSKVCCFVCNKRAGTYLVGLFMTSKFLYLANAVGQFFMLNAFLSNDWGLFGFEVLQSLAENKPLRESPKFPRVTLCDFEIRQLQNIQRWTVQCVLPVNLFNEKIFIFIWFWLVLIVALTFFSLLKWMFYYIFQNNKIRFVKKYLKVNNELHTGFDKKLCARFAQEYLRSDGIFVLFIVAKNASEMVVTDLVKALWKIYKEKHKPSNLINNIEDHEPKLNEEKELLNES</sequence>
<evidence type="ECO:0000256" key="7">
    <source>
        <dbReference type="ARBA" id="ARBA00023136"/>
    </source>
</evidence>
<dbReference type="PROSITE" id="PS51013">
    <property type="entry name" value="PANNEXIN"/>
    <property type="match status" value="1"/>
</dbReference>
<gene>
    <name evidence="9" type="primary">inx</name>
    <name evidence="10" type="ORF">KUTeg_001683</name>
</gene>
<comment type="subcellular location">
    <subcellularLocation>
        <location evidence="1 9">Cell membrane</location>
        <topology evidence="1 9">Multi-pass membrane protein</topology>
    </subcellularLocation>
</comment>
<evidence type="ECO:0000256" key="9">
    <source>
        <dbReference type="RuleBase" id="RU010713"/>
    </source>
</evidence>
<keyword evidence="5 9" id="KW-1133">Transmembrane helix</keyword>
<keyword evidence="4 9" id="KW-0812">Transmembrane</keyword>
<keyword evidence="2 9" id="KW-0813">Transport</keyword>
<reference evidence="10 11" key="1">
    <citation type="submission" date="2022-12" db="EMBL/GenBank/DDBJ databases">
        <title>Chromosome-level genome of Tegillarca granosa.</title>
        <authorList>
            <person name="Kim J."/>
        </authorList>
    </citation>
    <scope>NUCLEOTIDE SEQUENCE [LARGE SCALE GENOMIC DNA]</scope>
    <source>
        <strain evidence="10">Teg-2019</strain>
        <tissue evidence="10">Adductor muscle</tissue>
    </source>
</reference>
<keyword evidence="3" id="KW-1003">Cell membrane</keyword>
<comment type="similarity">
    <text evidence="9">Belongs to the pannexin family.</text>
</comment>
<proteinExistence type="inferred from homology"/>
<name>A0ABQ9FVC7_TEGGR</name>
<feature type="transmembrane region" description="Helical" evidence="9">
    <location>
        <begin position="219"/>
        <end position="236"/>
    </location>
</feature>
<keyword evidence="8 9" id="KW-0407">Ion channel</keyword>
<organism evidence="10 11">
    <name type="scientific">Tegillarca granosa</name>
    <name type="common">Malaysian cockle</name>
    <name type="synonym">Anadara granosa</name>
    <dbReference type="NCBI Taxonomy" id="220873"/>
    <lineage>
        <taxon>Eukaryota</taxon>
        <taxon>Metazoa</taxon>
        <taxon>Spiralia</taxon>
        <taxon>Lophotrochozoa</taxon>
        <taxon>Mollusca</taxon>
        <taxon>Bivalvia</taxon>
        <taxon>Autobranchia</taxon>
        <taxon>Pteriomorphia</taxon>
        <taxon>Arcoida</taxon>
        <taxon>Arcoidea</taxon>
        <taxon>Arcidae</taxon>
        <taxon>Tegillarca</taxon>
    </lineage>
</organism>
<evidence type="ECO:0000256" key="1">
    <source>
        <dbReference type="ARBA" id="ARBA00004651"/>
    </source>
</evidence>
<evidence type="ECO:0000313" key="10">
    <source>
        <dbReference type="EMBL" id="KAJ8320096.1"/>
    </source>
</evidence>
<dbReference type="InterPro" id="IPR000990">
    <property type="entry name" value="Innexin"/>
</dbReference>
<evidence type="ECO:0000256" key="4">
    <source>
        <dbReference type="ARBA" id="ARBA00022692"/>
    </source>
</evidence>
<evidence type="ECO:0000256" key="2">
    <source>
        <dbReference type="ARBA" id="ARBA00022448"/>
    </source>
</evidence>
<dbReference type="PANTHER" id="PTHR11893">
    <property type="entry name" value="INNEXIN"/>
    <property type="match status" value="1"/>
</dbReference>
<evidence type="ECO:0000256" key="8">
    <source>
        <dbReference type="ARBA" id="ARBA00023303"/>
    </source>
</evidence>
<feature type="transmembrane region" description="Helical" evidence="9">
    <location>
        <begin position="110"/>
        <end position="127"/>
    </location>
</feature>
<dbReference type="Pfam" id="PF00876">
    <property type="entry name" value="Innexin"/>
    <property type="match status" value="1"/>
</dbReference>
<feature type="transmembrane region" description="Helical" evidence="9">
    <location>
        <begin position="297"/>
        <end position="325"/>
    </location>
</feature>
<evidence type="ECO:0000313" key="11">
    <source>
        <dbReference type="Proteomes" id="UP001217089"/>
    </source>
</evidence>
<evidence type="ECO:0000256" key="6">
    <source>
        <dbReference type="ARBA" id="ARBA00023065"/>
    </source>
</evidence>
<keyword evidence="7 9" id="KW-0472">Membrane</keyword>
<dbReference type="PRINTS" id="PR01262">
    <property type="entry name" value="INNEXIN"/>
</dbReference>
<accession>A0ABQ9FVC7</accession>
<comment type="function">
    <text evidence="9">Structural component of the gap junctions.</text>
</comment>
<keyword evidence="11" id="KW-1185">Reference proteome</keyword>
<evidence type="ECO:0000256" key="3">
    <source>
        <dbReference type="ARBA" id="ARBA00022475"/>
    </source>
</evidence>
<dbReference type="EMBL" id="JARBDR010000141">
    <property type="protein sequence ID" value="KAJ8320096.1"/>
    <property type="molecule type" value="Genomic_DNA"/>
</dbReference>
<dbReference type="PANTHER" id="PTHR11893:SF36">
    <property type="entry name" value="INNEXIN-5"/>
    <property type="match status" value="1"/>
</dbReference>
<dbReference type="Proteomes" id="UP001217089">
    <property type="component" value="Unassembled WGS sequence"/>
</dbReference>
<protein>
    <recommendedName>
        <fullName evidence="9">Innexin</fullName>
    </recommendedName>
</protein>
<evidence type="ECO:0000256" key="5">
    <source>
        <dbReference type="ARBA" id="ARBA00022989"/>
    </source>
</evidence>
<feature type="transmembrane region" description="Helical" evidence="9">
    <location>
        <begin position="39"/>
        <end position="58"/>
    </location>
</feature>
<comment type="caution">
    <text evidence="10">The sequence shown here is derived from an EMBL/GenBank/DDBJ whole genome shotgun (WGS) entry which is preliminary data.</text>
</comment>